<dbReference type="InterPro" id="IPR043502">
    <property type="entry name" value="DNA/RNA_pol_sf"/>
</dbReference>
<comment type="caution">
    <text evidence="2">The sequence shown here is derived from an EMBL/GenBank/DDBJ whole genome shotgun (WGS) entry which is preliminary data.</text>
</comment>
<feature type="domain" description="Reverse transcriptase" evidence="1">
    <location>
        <begin position="1"/>
        <end position="156"/>
    </location>
</feature>
<protein>
    <recommendedName>
        <fullName evidence="1">Reverse transcriptase domain-containing protein</fullName>
    </recommendedName>
</protein>
<evidence type="ECO:0000313" key="3">
    <source>
        <dbReference type="Proteomes" id="UP001459277"/>
    </source>
</evidence>
<dbReference type="EMBL" id="JAZDWU010000002">
    <property type="protein sequence ID" value="KAL0011422.1"/>
    <property type="molecule type" value="Genomic_DNA"/>
</dbReference>
<proteinExistence type="predicted"/>
<reference evidence="2 3" key="1">
    <citation type="submission" date="2024-01" db="EMBL/GenBank/DDBJ databases">
        <title>A telomere-to-telomere, gap-free genome of sweet tea (Lithocarpus litseifolius).</title>
        <authorList>
            <person name="Zhou J."/>
        </authorList>
    </citation>
    <scope>NUCLEOTIDE SEQUENCE [LARGE SCALE GENOMIC DNA]</scope>
    <source>
        <strain evidence="2">Zhou-2022a</strain>
        <tissue evidence="2">Leaf</tissue>
    </source>
</reference>
<name>A0AAW2DL47_9ROSI</name>
<sequence length="156" mass="17851">MMHYLEHKKDGKENFMAVKLDMSKAHDRVEWSFIEKVMEKMGFHEKWIKLIMKCISTVSYSVIINGAVHGCILPTRGLRQGDPLSPYLFLLCVDGFSSLIKDATRNQSLSGVSICRRCPMVTHLFFADDSLLFCKANEQECHKLIEMLELYEVASG</sequence>
<evidence type="ECO:0000313" key="2">
    <source>
        <dbReference type="EMBL" id="KAL0011422.1"/>
    </source>
</evidence>
<gene>
    <name evidence="2" type="ORF">SO802_006530</name>
</gene>
<evidence type="ECO:0000259" key="1">
    <source>
        <dbReference type="PROSITE" id="PS50878"/>
    </source>
</evidence>
<organism evidence="2 3">
    <name type="scientific">Lithocarpus litseifolius</name>
    <dbReference type="NCBI Taxonomy" id="425828"/>
    <lineage>
        <taxon>Eukaryota</taxon>
        <taxon>Viridiplantae</taxon>
        <taxon>Streptophyta</taxon>
        <taxon>Embryophyta</taxon>
        <taxon>Tracheophyta</taxon>
        <taxon>Spermatophyta</taxon>
        <taxon>Magnoliopsida</taxon>
        <taxon>eudicotyledons</taxon>
        <taxon>Gunneridae</taxon>
        <taxon>Pentapetalae</taxon>
        <taxon>rosids</taxon>
        <taxon>fabids</taxon>
        <taxon>Fagales</taxon>
        <taxon>Fagaceae</taxon>
        <taxon>Lithocarpus</taxon>
    </lineage>
</organism>
<dbReference type="Proteomes" id="UP001459277">
    <property type="component" value="Unassembled WGS sequence"/>
</dbReference>
<dbReference type="PANTHER" id="PTHR46890:SF48">
    <property type="entry name" value="RNA-DIRECTED DNA POLYMERASE"/>
    <property type="match status" value="1"/>
</dbReference>
<keyword evidence="3" id="KW-1185">Reference proteome</keyword>
<dbReference type="AlphaFoldDB" id="A0AAW2DL47"/>
<dbReference type="SUPFAM" id="SSF56672">
    <property type="entry name" value="DNA/RNA polymerases"/>
    <property type="match status" value="1"/>
</dbReference>
<dbReference type="InterPro" id="IPR052343">
    <property type="entry name" value="Retrotransposon-Effector_Assoc"/>
</dbReference>
<dbReference type="Pfam" id="PF00078">
    <property type="entry name" value="RVT_1"/>
    <property type="match status" value="1"/>
</dbReference>
<dbReference type="InterPro" id="IPR000477">
    <property type="entry name" value="RT_dom"/>
</dbReference>
<dbReference type="PROSITE" id="PS50878">
    <property type="entry name" value="RT_POL"/>
    <property type="match status" value="1"/>
</dbReference>
<accession>A0AAW2DL47</accession>
<dbReference type="PANTHER" id="PTHR46890">
    <property type="entry name" value="NON-LTR RETROLELEMENT REVERSE TRANSCRIPTASE-LIKE PROTEIN-RELATED"/>
    <property type="match status" value="1"/>
</dbReference>